<dbReference type="EMBL" id="FN653031">
    <property type="protein sequence ID" value="CBY08525.1"/>
    <property type="molecule type" value="Genomic_DNA"/>
</dbReference>
<dbReference type="InParanoid" id="E4X9V6"/>
<reference evidence="1" key="1">
    <citation type="journal article" date="2010" name="Science">
        <title>Plasticity of animal genome architecture unmasked by rapid evolution of a pelagic tunicate.</title>
        <authorList>
            <person name="Denoeud F."/>
            <person name="Henriet S."/>
            <person name="Mungpakdee S."/>
            <person name="Aury J.M."/>
            <person name="Da Silva C."/>
            <person name="Brinkmann H."/>
            <person name="Mikhaleva J."/>
            <person name="Olsen L.C."/>
            <person name="Jubin C."/>
            <person name="Canestro C."/>
            <person name="Bouquet J.M."/>
            <person name="Danks G."/>
            <person name="Poulain J."/>
            <person name="Campsteijn C."/>
            <person name="Adamski M."/>
            <person name="Cross I."/>
            <person name="Yadetie F."/>
            <person name="Muffato M."/>
            <person name="Louis A."/>
            <person name="Butcher S."/>
            <person name="Tsagkogeorga G."/>
            <person name="Konrad A."/>
            <person name="Singh S."/>
            <person name="Jensen M.F."/>
            <person name="Cong E.H."/>
            <person name="Eikeseth-Otteraa H."/>
            <person name="Noel B."/>
            <person name="Anthouard V."/>
            <person name="Porcel B.M."/>
            <person name="Kachouri-Lafond R."/>
            <person name="Nishino A."/>
            <person name="Ugolini M."/>
            <person name="Chourrout P."/>
            <person name="Nishida H."/>
            <person name="Aasland R."/>
            <person name="Huzurbazar S."/>
            <person name="Westhof E."/>
            <person name="Delsuc F."/>
            <person name="Lehrach H."/>
            <person name="Reinhardt R."/>
            <person name="Weissenbach J."/>
            <person name="Roy S.W."/>
            <person name="Artiguenave F."/>
            <person name="Postlethwait J.H."/>
            <person name="Manak J.R."/>
            <person name="Thompson E.M."/>
            <person name="Jaillon O."/>
            <person name="Du Pasquier L."/>
            <person name="Boudinot P."/>
            <person name="Liberles D.A."/>
            <person name="Volff J.N."/>
            <person name="Philippe H."/>
            <person name="Lenhard B."/>
            <person name="Roest Crollius H."/>
            <person name="Wincker P."/>
            <person name="Chourrout D."/>
        </authorList>
    </citation>
    <scope>NUCLEOTIDE SEQUENCE [LARGE SCALE GENOMIC DNA]</scope>
</reference>
<name>E4X9V6_OIKDI</name>
<dbReference type="OrthoDB" id="10325985at2759"/>
<evidence type="ECO:0000313" key="2">
    <source>
        <dbReference type="Proteomes" id="UP000001307"/>
    </source>
</evidence>
<proteinExistence type="predicted"/>
<evidence type="ECO:0000313" key="1">
    <source>
        <dbReference type="EMBL" id="CBY08525.1"/>
    </source>
</evidence>
<protein>
    <submittedName>
        <fullName evidence="1">Uncharacterized protein</fullName>
    </submittedName>
</protein>
<keyword evidence="2" id="KW-1185">Reference proteome</keyword>
<sequence>MLVFFGCTLYVHKFYQLCSAIVGAANNFTSVGGSSQIDMIVDNMGLMPPINLKVAGARDRAPKVSSVISQSVQPLTGSLHKKLQQWTSYGAAFTQKIELSCAAKSKQLECINNKNSQKLLGLVKKEIEKENYGLARVDDEFKAKEMLRGLYDVLSWFCLSSPSARFCRTLVLSGFTLTEVKTEAYSAEELILEANTRYEAFLRLMCDFKMLGAFRPQSSLENQNEKNFESVCAATFLLMQVHAPSLGAVEIVPVQNSHACALEKGCWKQMSLRAAIIDLFGEYTQSSKKKFINMWRSAMSPLLTPPEDSILVESSCIMPTLQKFIDTREAMSSQFERALMPQKKAGDQ</sequence>
<gene>
    <name evidence="1" type="ORF">GSOID_T00005101001</name>
</gene>
<dbReference type="AlphaFoldDB" id="E4X9V6"/>
<accession>E4X9V6</accession>
<dbReference type="Proteomes" id="UP000001307">
    <property type="component" value="Unassembled WGS sequence"/>
</dbReference>
<organism evidence="1">
    <name type="scientific">Oikopleura dioica</name>
    <name type="common">Tunicate</name>
    <dbReference type="NCBI Taxonomy" id="34765"/>
    <lineage>
        <taxon>Eukaryota</taxon>
        <taxon>Metazoa</taxon>
        <taxon>Chordata</taxon>
        <taxon>Tunicata</taxon>
        <taxon>Appendicularia</taxon>
        <taxon>Copelata</taxon>
        <taxon>Oikopleuridae</taxon>
        <taxon>Oikopleura</taxon>
    </lineage>
</organism>